<dbReference type="AlphaFoldDB" id="A0A1I5U909"/>
<dbReference type="SUPFAM" id="SSF46785">
    <property type="entry name" value="Winged helix' DNA-binding domain"/>
    <property type="match status" value="1"/>
</dbReference>
<evidence type="ECO:0000313" key="1">
    <source>
        <dbReference type="EMBL" id="SFP91763.1"/>
    </source>
</evidence>
<keyword evidence="2" id="KW-1185">Reference proteome</keyword>
<dbReference type="Gene3D" id="1.10.10.10">
    <property type="entry name" value="Winged helix-like DNA-binding domain superfamily/Winged helix DNA-binding domain"/>
    <property type="match status" value="1"/>
</dbReference>
<dbReference type="InterPro" id="IPR036390">
    <property type="entry name" value="WH_DNA-bd_sf"/>
</dbReference>
<dbReference type="OrthoDB" id="216793at2157"/>
<protein>
    <recommendedName>
        <fullName evidence="3">ArnR1-like winged helix-turn-helix domain-containing protein</fullName>
    </recommendedName>
</protein>
<gene>
    <name evidence="1" type="ORF">SAMN05216277_11212</name>
</gene>
<dbReference type="EMBL" id="FOXI01000012">
    <property type="protein sequence ID" value="SFP91763.1"/>
    <property type="molecule type" value="Genomic_DNA"/>
</dbReference>
<proteinExistence type="predicted"/>
<sequence length="89" mass="10272">MDTAENAETMGKEERKQQVLQILNESGLALTPYVLFRNAKMRGSTFERRTLSNYLAELVDEGRVEKIEQEEETNLYRITEKGRESLSTS</sequence>
<name>A0A1I5U909_9EURY</name>
<accession>A0A1I5U909</accession>
<reference evidence="2" key="1">
    <citation type="submission" date="2016-10" db="EMBL/GenBank/DDBJ databases">
        <authorList>
            <person name="Varghese N."/>
            <person name="Submissions S."/>
        </authorList>
    </citation>
    <scope>NUCLEOTIDE SEQUENCE [LARGE SCALE GENOMIC DNA]</scope>
    <source>
        <strain evidence="2">CGMCC 1.10329</strain>
    </source>
</reference>
<dbReference type="Proteomes" id="UP000183769">
    <property type="component" value="Unassembled WGS sequence"/>
</dbReference>
<evidence type="ECO:0000313" key="2">
    <source>
        <dbReference type="Proteomes" id="UP000183769"/>
    </source>
</evidence>
<evidence type="ECO:0008006" key="3">
    <source>
        <dbReference type="Google" id="ProtNLM"/>
    </source>
</evidence>
<organism evidence="1 2">
    <name type="scientific">Halolamina pelagica</name>
    <dbReference type="NCBI Taxonomy" id="699431"/>
    <lineage>
        <taxon>Archaea</taxon>
        <taxon>Methanobacteriati</taxon>
        <taxon>Methanobacteriota</taxon>
        <taxon>Stenosarchaea group</taxon>
        <taxon>Halobacteria</taxon>
        <taxon>Halobacteriales</taxon>
        <taxon>Haloferacaceae</taxon>
    </lineage>
</organism>
<dbReference type="InterPro" id="IPR036388">
    <property type="entry name" value="WH-like_DNA-bd_sf"/>
</dbReference>
<dbReference type="RefSeq" id="WP_074879260.1">
    <property type="nucleotide sequence ID" value="NZ_FOXI01000012.1"/>
</dbReference>